<keyword evidence="7" id="KW-1185">Reference proteome</keyword>
<evidence type="ECO:0000259" key="5">
    <source>
        <dbReference type="PROSITE" id="PS50043"/>
    </source>
</evidence>
<organism evidence="6 7">
    <name type="scientific">Thioclava litoralis</name>
    <dbReference type="NCBI Taxonomy" id="3076557"/>
    <lineage>
        <taxon>Bacteria</taxon>
        <taxon>Pseudomonadati</taxon>
        <taxon>Pseudomonadota</taxon>
        <taxon>Alphaproteobacteria</taxon>
        <taxon>Rhodobacterales</taxon>
        <taxon>Paracoccaceae</taxon>
        <taxon>Thioclava</taxon>
    </lineage>
</organism>
<dbReference type="SMART" id="SM00421">
    <property type="entry name" value="HTH_LUXR"/>
    <property type="match status" value="1"/>
</dbReference>
<dbReference type="PRINTS" id="PR00038">
    <property type="entry name" value="HTHLUXR"/>
</dbReference>
<evidence type="ECO:0000256" key="4">
    <source>
        <dbReference type="SAM" id="MobiDB-lite"/>
    </source>
</evidence>
<dbReference type="PANTHER" id="PTHR44688:SF16">
    <property type="entry name" value="DNA-BINDING TRANSCRIPTIONAL ACTIVATOR DEVR_DOSR"/>
    <property type="match status" value="1"/>
</dbReference>
<feature type="domain" description="HTH luxR-type" evidence="5">
    <location>
        <begin position="131"/>
        <end position="196"/>
    </location>
</feature>
<evidence type="ECO:0000313" key="7">
    <source>
        <dbReference type="Proteomes" id="UP001623290"/>
    </source>
</evidence>
<dbReference type="InterPro" id="IPR016032">
    <property type="entry name" value="Sig_transdc_resp-reg_C-effctor"/>
</dbReference>
<keyword evidence="2" id="KW-0238">DNA-binding</keyword>
<name>A0ABZ1E126_9RHOB</name>
<keyword evidence="3" id="KW-0804">Transcription</keyword>
<dbReference type="InterPro" id="IPR036388">
    <property type="entry name" value="WH-like_DNA-bd_sf"/>
</dbReference>
<dbReference type="Gene3D" id="1.10.10.10">
    <property type="entry name" value="Winged helix-like DNA-binding domain superfamily/Winged helix DNA-binding domain"/>
    <property type="match status" value="1"/>
</dbReference>
<dbReference type="InterPro" id="IPR000792">
    <property type="entry name" value="Tscrpt_reg_LuxR_C"/>
</dbReference>
<dbReference type="PROSITE" id="PS50043">
    <property type="entry name" value="HTH_LUXR_2"/>
    <property type="match status" value="1"/>
</dbReference>
<dbReference type="SUPFAM" id="SSF46894">
    <property type="entry name" value="C-terminal effector domain of the bipartite response regulators"/>
    <property type="match status" value="1"/>
</dbReference>
<dbReference type="CDD" id="cd06170">
    <property type="entry name" value="LuxR_C_like"/>
    <property type="match status" value="1"/>
</dbReference>
<dbReference type="PANTHER" id="PTHR44688">
    <property type="entry name" value="DNA-BINDING TRANSCRIPTIONAL ACTIVATOR DEVR_DOSR"/>
    <property type="match status" value="1"/>
</dbReference>
<evidence type="ECO:0000256" key="2">
    <source>
        <dbReference type="ARBA" id="ARBA00023125"/>
    </source>
</evidence>
<dbReference type="Pfam" id="PF00196">
    <property type="entry name" value="GerE"/>
    <property type="match status" value="1"/>
</dbReference>
<protein>
    <submittedName>
        <fullName evidence="6">Helix-turn-helix transcriptional regulator</fullName>
    </submittedName>
</protein>
<reference evidence="6 7" key="1">
    <citation type="submission" date="2023-09" db="EMBL/GenBank/DDBJ databases">
        <title>Thioclava shenzhenensis sp. nov., a multidrug resistant bacteria-antagonizing species isolated from coastal seawater.</title>
        <authorList>
            <person name="Long M."/>
        </authorList>
    </citation>
    <scope>NUCLEOTIDE SEQUENCE [LARGE SCALE GENOMIC DNA]</scope>
    <source>
        <strain evidence="6 7">FTW29</strain>
    </source>
</reference>
<proteinExistence type="predicted"/>
<evidence type="ECO:0000256" key="3">
    <source>
        <dbReference type="ARBA" id="ARBA00023163"/>
    </source>
</evidence>
<gene>
    <name evidence="6" type="ORF">RPE78_12625</name>
</gene>
<sequence>MRRPKPQDPFLQTPEPLAPAFTPPAYERPQRRPFEGAYLLVGGDGRISSQTEAATELLNASDSFAECNGQFCADAPVLRALDEVILSQSLVPVRLDVSDSKLGRITCHIFAHKGLKNTALVYFWAANMTPEPAFSTLLSKRELQIFHMIADGMRRDQIAFELSISLATIDLHMTGLRRKLGAKTLPEAVARGYELGLR</sequence>
<evidence type="ECO:0000256" key="1">
    <source>
        <dbReference type="ARBA" id="ARBA00023015"/>
    </source>
</evidence>
<evidence type="ECO:0000313" key="6">
    <source>
        <dbReference type="EMBL" id="WRY33511.1"/>
    </source>
</evidence>
<dbReference type="EMBL" id="CP135443">
    <property type="protein sequence ID" value="WRY33511.1"/>
    <property type="molecule type" value="Genomic_DNA"/>
</dbReference>
<feature type="region of interest" description="Disordered" evidence="4">
    <location>
        <begin position="1"/>
        <end position="29"/>
    </location>
</feature>
<accession>A0ABZ1E126</accession>
<dbReference type="RefSeq" id="WP_406720750.1">
    <property type="nucleotide sequence ID" value="NZ_CP135443.1"/>
</dbReference>
<dbReference type="Proteomes" id="UP001623290">
    <property type="component" value="Chromosome"/>
</dbReference>
<keyword evidence="1" id="KW-0805">Transcription regulation</keyword>